<name>A0A2A9NJY8_9AGAR</name>
<dbReference type="GO" id="GO:0003729">
    <property type="term" value="F:mRNA binding"/>
    <property type="evidence" value="ECO:0007669"/>
    <property type="project" value="TreeGrafter"/>
</dbReference>
<dbReference type="InterPro" id="IPR035979">
    <property type="entry name" value="RBD_domain_sf"/>
</dbReference>
<dbReference type="SUPFAM" id="SSF54928">
    <property type="entry name" value="RNA-binding domain, RBD"/>
    <property type="match status" value="1"/>
</dbReference>
<keyword evidence="1 2" id="KW-0694">RNA-binding</keyword>
<dbReference type="Pfam" id="PF00076">
    <property type="entry name" value="RRM_1"/>
    <property type="match status" value="1"/>
</dbReference>
<reference evidence="5 6" key="1">
    <citation type="submission" date="2014-02" db="EMBL/GenBank/DDBJ databases">
        <title>Transposable element dynamics among asymbiotic and ectomycorrhizal Amanita fungi.</title>
        <authorList>
            <consortium name="DOE Joint Genome Institute"/>
            <person name="Hess J."/>
            <person name="Skrede I."/>
            <person name="Wolfe B."/>
            <person name="LaButti K."/>
            <person name="Ohm R.A."/>
            <person name="Grigoriev I.V."/>
            <person name="Pringle A."/>
        </authorList>
    </citation>
    <scope>NUCLEOTIDE SEQUENCE [LARGE SCALE GENOMIC DNA]</scope>
    <source>
        <strain evidence="5 6">SKay4041</strain>
    </source>
</reference>
<accession>A0A2A9NJY8</accession>
<feature type="compositionally biased region" description="Basic and acidic residues" evidence="3">
    <location>
        <begin position="291"/>
        <end position="307"/>
    </location>
</feature>
<proteinExistence type="predicted"/>
<organism evidence="5 6">
    <name type="scientific">Amanita thiersii Skay4041</name>
    <dbReference type="NCBI Taxonomy" id="703135"/>
    <lineage>
        <taxon>Eukaryota</taxon>
        <taxon>Fungi</taxon>
        <taxon>Dikarya</taxon>
        <taxon>Basidiomycota</taxon>
        <taxon>Agaricomycotina</taxon>
        <taxon>Agaricomycetes</taxon>
        <taxon>Agaricomycetidae</taxon>
        <taxon>Agaricales</taxon>
        <taxon>Pluteineae</taxon>
        <taxon>Amanitaceae</taxon>
        <taxon>Amanita</taxon>
    </lineage>
</organism>
<evidence type="ECO:0000256" key="2">
    <source>
        <dbReference type="PROSITE-ProRule" id="PRU00176"/>
    </source>
</evidence>
<dbReference type="OrthoDB" id="346839at2759"/>
<sequence>MQPQSRPYQSHVRSNNYHTQKRHLLGNRAGQPPPAWRPHGVPALLPGGAGGAGGGSINYAAASSSSAMAMASSSSSLVNGKAKETESKILISKLPLDVGEIEVEELFKKTVGPLKDVFLIYNSQGRSKGMAVVTFQRPGDAVIARSKYDGKIVDGRRPLKLEIIYDGMPTQFAAAAATSPLVPAQPSLLTRIAHMPIKSNNTLTNGNGVGVALAPGTSLLHSSRIGPPVSTNTTRRNAAATVVVASSVVPPRRQRQKKGPKRVKKRVADLAMSSSSSSARQRYVVAPASKEQLDKEMDDYRAEADEM</sequence>
<dbReference type="PANTHER" id="PTHR19965">
    <property type="entry name" value="RNA AND EXPORT FACTOR BINDING PROTEIN"/>
    <property type="match status" value="1"/>
</dbReference>
<evidence type="ECO:0000256" key="1">
    <source>
        <dbReference type="ARBA" id="ARBA00022884"/>
    </source>
</evidence>
<dbReference type="SMART" id="SM00360">
    <property type="entry name" value="RRM"/>
    <property type="match status" value="1"/>
</dbReference>
<dbReference type="EMBL" id="KZ302080">
    <property type="protein sequence ID" value="PFH48020.1"/>
    <property type="molecule type" value="Genomic_DNA"/>
</dbReference>
<dbReference type="InterPro" id="IPR051229">
    <property type="entry name" value="ALYREF_mRNA_export"/>
</dbReference>
<protein>
    <recommendedName>
        <fullName evidence="4">RRM domain-containing protein</fullName>
    </recommendedName>
</protein>
<dbReference type="PANTHER" id="PTHR19965:SF35">
    <property type="entry name" value="RNA ANNEALING PROTEIN YRA1"/>
    <property type="match status" value="1"/>
</dbReference>
<dbReference type="InterPro" id="IPR012677">
    <property type="entry name" value="Nucleotide-bd_a/b_plait_sf"/>
</dbReference>
<evidence type="ECO:0000256" key="3">
    <source>
        <dbReference type="SAM" id="MobiDB-lite"/>
    </source>
</evidence>
<evidence type="ECO:0000259" key="4">
    <source>
        <dbReference type="PROSITE" id="PS50102"/>
    </source>
</evidence>
<feature type="region of interest" description="Disordered" evidence="3">
    <location>
        <begin position="249"/>
        <end position="307"/>
    </location>
</feature>
<dbReference type="PROSITE" id="PS50102">
    <property type="entry name" value="RRM"/>
    <property type="match status" value="1"/>
</dbReference>
<gene>
    <name evidence="5" type="ORF">AMATHDRAFT_66366</name>
</gene>
<dbReference type="GO" id="GO:0005634">
    <property type="term" value="C:nucleus"/>
    <property type="evidence" value="ECO:0007669"/>
    <property type="project" value="TreeGrafter"/>
</dbReference>
<dbReference type="AlphaFoldDB" id="A0A2A9NJY8"/>
<keyword evidence="6" id="KW-1185">Reference proteome</keyword>
<dbReference type="InterPro" id="IPR000504">
    <property type="entry name" value="RRM_dom"/>
</dbReference>
<feature type="compositionally biased region" description="Basic residues" evidence="3">
    <location>
        <begin position="252"/>
        <end position="265"/>
    </location>
</feature>
<dbReference type="Gene3D" id="3.30.70.330">
    <property type="match status" value="1"/>
</dbReference>
<dbReference type="Proteomes" id="UP000242287">
    <property type="component" value="Unassembled WGS sequence"/>
</dbReference>
<dbReference type="STRING" id="703135.A0A2A9NJY8"/>
<evidence type="ECO:0000313" key="6">
    <source>
        <dbReference type="Proteomes" id="UP000242287"/>
    </source>
</evidence>
<feature type="domain" description="RRM" evidence="4">
    <location>
        <begin position="87"/>
        <end position="166"/>
    </location>
</feature>
<evidence type="ECO:0000313" key="5">
    <source>
        <dbReference type="EMBL" id="PFH48020.1"/>
    </source>
</evidence>